<dbReference type="PANTHER" id="PTHR12358:SF101">
    <property type="entry name" value="MITOCHONDRIAL IMPORT INNER MEMBRANE TRANSLOCASE SUBUNIT TIM54"/>
    <property type="match status" value="1"/>
</dbReference>
<keyword evidence="14" id="KW-1185">Reference proteome</keyword>
<evidence type="ECO:0000256" key="2">
    <source>
        <dbReference type="ARBA" id="ARBA00006355"/>
    </source>
</evidence>
<evidence type="ECO:0000256" key="11">
    <source>
        <dbReference type="ARBA" id="ARBA00023136"/>
    </source>
</evidence>
<dbReference type="InterPro" id="IPR021056">
    <property type="entry name" value="Mt_import_IM_translocase_Tim54"/>
</dbReference>
<dbReference type="GO" id="GO:0005743">
    <property type="term" value="C:mitochondrial inner membrane"/>
    <property type="evidence" value="ECO:0007669"/>
    <property type="project" value="UniProtKB-SubCell"/>
</dbReference>
<dbReference type="STRING" id="869754.A0A1A0HHV2"/>
<dbReference type="PANTHER" id="PTHR12358">
    <property type="entry name" value="SPHINGOSINE KINASE"/>
    <property type="match status" value="1"/>
</dbReference>
<evidence type="ECO:0000313" key="13">
    <source>
        <dbReference type="EMBL" id="OBA23739.1"/>
    </source>
</evidence>
<evidence type="ECO:0000256" key="3">
    <source>
        <dbReference type="ARBA" id="ARBA00020796"/>
    </source>
</evidence>
<keyword evidence="5" id="KW-0812">Transmembrane</keyword>
<dbReference type="Pfam" id="PF11711">
    <property type="entry name" value="Tim54"/>
    <property type="match status" value="1"/>
</dbReference>
<keyword evidence="7" id="KW-0653">Protein transport</keyword>
<keyword evidence="8" id="KW-1133">Transmembrane helix</keyword>
<evidence type="ECO:0000256" key="9">
    <source>
        <dbReference type="ARBA" id="ARBA00023010"/>
    </source>
</evidence>
<dbReference type="GO" id="GO:0015031">
    <property type="term" value="P:protein transport"/>
    <property type="evidence" value="ECO:0007669"/>
    <property type="project" value="UniProtKB-KW"/>
</dbReference>
<dbReference type="EMBL" id="LXTC01000001">
    <property type="protein sequence ID" value="OBA23739.1"/>
    <property type="molecule type" value="Genomic_DNA"/>
</dbReference>
<keyword evidence="9" id="KW-0811">Translocation</keyword>
<keyword evidence="6" id="KW-0999">Mitochondrion inner membrane</keyword>
<evidence type="ECO:0000256" key="8">
    <source>
        <dbReference type="ARBA" id="ARBA00022989"/>
    </source>
</evidence>
<organism evidence="13 14">
    <name type="scientific">Metschnikowia bicuspidata var. bicuspidata NRRL YB-4993</name>
    <dbReference type="NCBI Taxonomy" id="869754"/>
    <lineage>
        <taxon>Eukaryota</taxon>
        <taxon>Fungi</taxon>
        <taxon>Dikarya</taxon>
        <taxon>Ascomycota</taxon>
        <taxon>Saccharomycotina</taxon>
        <taxon>Pichiomycetes</taxon>
        <taxon>Metschnikowiaceae</taxon>
        <taxon>Metschnikowia</taxon>
    </lineage>
</organism>
<evidence type="ECO:0000256" key="4">
    <source>
        <dbReference type="ARBA" id="ARBA00022448"/>
    </source>
</evidence>
<protein>
    <recommendedName>
        <fullName evidence="3">Mitochondrial import inner membrane translocase subunit TIM54</fullName>
    </recommendedName>
</protein>
<feature type="compositionally biased region" description="Low complexity" evidence="12">
    <location>
        <begin position="1"/>
        <end position="14"/>
    </location>
</feature>
<evidence type="ECO:0000256" key="10">
    <source>
        <dbReference type="ARBA" id="ARBA00023128"/>
    </source>
</evidence>
<keyword evidence="10" id="KW-0496">Mitochondrion</keyword>
<keyword evidence="4" id="KW-0813">Transport</keyword>
<dbReference type="AlphaFoldDB" id="A0A1A0HHV2"/>
<proteinExistence type="inferred from homology"/>
<reference evidence="13 14" key="1">
    <citation type="submission" date="2016-05" db="EMBL/GenBank/DDBJ databases">
        <title>Comparative genomics of biotechnologically important yeasts.</title>
        <authorList>
            <consortium name="DOE Joint Genome Institute"/>
            <person name="Riley R."/>
            <person name="Haridas S."/>
            <person name="Wolfe K.H."/>
            <person name="Lopes M.R."/>
            <person name="Hittinger C.T."/>
            <person name="Goker M."/>
            <person name="Salamov A."/>
            <person name="Wisecaver J."/>
            <person name="Long T.M."/>
            <person name="Aerts A.L."/>
            <person name="Barry K."/>
            <person name="Choi C."/>
            <person name="Clum A."/>
            <person name="Coughlan A.Y."/>
            <person name="Deshpande S."/>
            <person name="Douglass A.P."/>
            <person name="Hanson S.J."/>
            <person name="Klenk H.-P."/>
            <person name="LaButti K."/>
            <person name="Lapidus A."/>
            <person name="Lindquist E."/>
            <person name="Lipzen A."/>
            <person name="Meier-kolthoff J.P."/>
            <person name="Ohm R.A."/>
            <person name="Otillar R.P."/>
            <person name="Pangilinan J."/>
            <person name="Peng Y."/>
            <person name="Rokas A."/>
            <person name="Rosa C.A."/>
            <person name="Scheuner C."/>
            <person name="Sibirny A.A."/>
            <person name="Slot J.C."/>
            <person name="Stielow J.B."/>
            <person name="Sun H."/>
            <person name="Kurtzman C.P."/>
            <person name="Blackwell M."/>
            <person name="Grigoriev I.V."/>
            <person name="Jeffries T.W."/>
        </authorList>
    </citation>
    <scope>NUCLEOTIDE SEQUENCE [LARGE SCALE GENOMIC DNA]</scope>
    <source>
        <strain evidence="13 14">NRRL YB-4993</strain>
    </source>
</reference>
<comment type="caution">
    <text evidence="13">The sequence shown here is derived from an EMBL/GenBank/DDBJ whole genome shotgun (WGS) entry which is preliminary data.</text>
</comment>
<feature type="region of interest" description="Disordered" evidence="12">
    <location>
        <begin position="1"/>
        <end position="21"/>
    </location>
</feature>
<comment type="similarity">
    <text evidence="2">Belongs to the TIM54 family.</text>
</comment>
<evidence type="ECO:0000256" key="5">
    <source>
        <dbReference type="ARBA" id="ARBA00022692"/>
    </source>
</evidence>
<evidence type="ECO:0000256" key="12">
    <source>
        <dbReference type="SAM" id="MobiDB-lite"/>
    </source>
</evidence>
<accession>A0A1A0HHV2</accession>
<evidence type="ECO:0000256" key="1">
    <source>
        <dbReference type="ARBA" id="ARBA00004434"/>
    </source>
</evidence>
<evidence type="ECO:0000313" key="14">
    <source>
        <dbReference type="Proteomes" id="UP000092555"/>
    </source>
</evidence>
<name>A0A1A0HHV2_9ASCO</name>
<keyword evidence="11" id="KW-0472">Membrane</keyword>
<dbReference type="GeneID" id="30029884"/>
<gene>
    <name evidence="13" type="ORF">METBIDRAFT_37745</name>
</gene>
<dbReference type="InterPro" id="IPR050187">
    <property type="entry name" value="Lipid_Phosphate_FormReg"/>
</dbReference>
<sequence>MSDGNKPAAPSEPAKPAKKSWSNPALRAMGIPRVSLPSRNWMIFWTLLASVSGGIYYDKQQQKAIRQKYMKQVEALGQETYTTGRLPRKLSIFIAPPPDDFLDESLRHFRHYIKPILNAAAIDFEVYTENRQGDIRSQVAEKIRQLRRDQNAARLAESEELAQQAYEKSWSRFFRESVPLAFARFKRKEPEPETYVARHELYGPTDVLGLYKVAEPVTPHRDFEDDALLCGGVICIGRGTYKEYINGVHEGLLGPLEKPAEVVLNEKPQKTPEVADETKPAEIADFAEKEGEAAKKENPVPKPYILPGDYASGQLAPELDFNSVIRNKDNVPVIFEQPLYVFPIPKLTGFRNMPRKIYRYFTRRELAEEVSAKTMYVVDGHSRKFEFKDQFLGKEEEVEWPKKWVERGKEKKSEWVQELEVDERVTSRMRVYDSGR</sequence>
<dbReference type="OrthoDB" id="5598305at2759"/>
<dbReference type="Proteomes" id="UP000092555">
    <property type="component" value="Unassembled WGS sequence"/>
</dbReference>
<evidence type="ECO:0000256" key="6">
    <source>
        <dbReference type="ARBA" id="ARBA00022792"/>
    </source>
</evidence>
<comment type="subcellular location">
    <subcellularLocation>
        <location evidence="1">Mitochondrion inner membrane</location>
        <topology evidence="1">Single-pass membrane protein</topology>
    </subcellularLocation>
</comment>
<evidence type="ECO:0000256" key="7">
    <source>
        <dbReference type="ARBA" id="ARBA00022927"/>
    </source>
</evidence>
<dbReference type="RefSeq" id="XP_018714220.1">
    <property type="nucleotide sequence ID" value="XM_018856908.1"/>
</dbReference>